<name>A0A6J5T0K4_9CAUD</name>
<protein>
    <submittedName>
        <fullName evidence="2">Uncharacterized protein</fullName>
    </submittedName>
</protein>
<evidence type="ECO:0000313" key="2">
    <source>
        <dbReference type="EMBL" id="CAB4220354.1"/>
    </source>
</evidence>
<dbReference type="EMBL" id="LR796977">
    <property type="protein sequence ID" value="CAB4178743.1"/>
    <property type="molecule type" value="Genomic_DNA"/>
</dbReference>
<evidence type="ECO:0000313" key="1">
    <source>
        <dbReference type="EMBL" id="CAB4178743.1"/>
    </source>
</evidence>
<organism evidence="2">
    <name type="scientific">uncultured Caudovirales phage</name>
    <dbReference type="NCBI Taxonomy" id="2100421"/>
    <lineage>
        <taxon>Viruses</taxon>
        <taxon>Duplodnaviria</taxon>
        <taxon>Heunggongvirae</taxon>
        <taxon>Uroviricota</taxon>
        <taxon>Caudoviricetes</taxon>
        <taxon>Peduoviridae</taxon>
        <taxon>Maltschvirus</taxon>
        <taxon>Maltschvirus maltsch</taxon>
    </lineage>
</organism>
<proteinExistence type="predicted"/>
<sequence>MAKTAHKMIISKRAGRMDRSYAKGRYHTQKGGAKSRGIAFLITFDDWYDWFLSQGVDRNIPQGNKGSSYAMCRYDDIGPYELGNIYLGTQSSNVKDMNERTRRRMINTPDGIMKSEDAAIFYNVSRCTIYYRAGKEIYGFSFKDKPKLEEEA</sequence>
<dbReference type="EMBL" id="LR797497">
    <property type="protein sequence ID" value="CAB4220354.1"/>
    <property type="molecule type" value="Genomic_DNA"/>
</dbReference>
<accession>A0A6J5T0K4</accession>
<gene>
    <name evidence="1" type="ORF">UFOVP1030_20</name>
    <name evidence="2" type="ORF">UFOVP1634_21</name>
</gene>
<reference evidence="2" key="1">
    <citation type="submission" date="2020-05" db="EMBL/GenBank/DDBJ databases">
        <authorList>
            <person name="Chiriac C."/>
            <person name="Salcher M."/>
            <person name="Ghai R."/>
            <person name="Kavagutti S V."/>
        </authorList>
    </citation>
    <scope>NUCLEOTIDE SEQUENCE</scope>
</reference>